<accession>A0A5C5WXH7</accession>
<keyword evidence="2" id="KW-1185">Reference proteome</keyword>
<dbReference type="Proteomes" id="UP000318053">
    <property type="component" value="Unassembled WGS sequence"/>
</dbReference>
<proteinExistence type="predicted"/>
<comment type="caution">
    <text evidence="1">The sequence shown here is derived from an EMBL/GenBank/DDBJ whole genome shotgun (WGS) entry which is preliminary data.</text>
</comment>
<protein>
    <submittedName>
        <fullName evidence="1">Uncharacterized protein</fullName>
    </submittedName>
</protein>
<sequence length="47" mass="5376">MRDKPPWERGERFAFLITKRGRPVRQADSGSGFWGGQQIFIPATDIV</sequence>
<name>A0A5C5WXH7_9BACT</name>
<dbReference type="AlphaFoldDB" id="A0A5C5WXH7"/>
<gene>
    <name evidence="1" type="ORF">CA85_48580</name>
</gene>
<evidence type="ECO:0000313" key="1">
    <source>
        <dbReference type="EMBL" id="TWT55664.1"/>
    </source>
</evidence>
<organism evidence="1 2">
    <name type="scientific">Allorhodopirellula solitaria</name>
    <dbReference type="NCBI Taxonomy" id="2527987"/>
    <lineage>
        <taxon>Bacteria</taxon>
        <taxon>Pseudomonadati</taxon>
        <taxon>Planctomycetota</taxon>
        <taxon>Planctomycetia</taxon>
        <taxon>Pirellulales</taxon>
        <taxon>Pirellulaceae</taxon>
        <taxon>Allorhodopirellula</taxon>
    </lineage>
</organism>
<reference evidence="1 2" key="1">
    <citation type="submission" date="2019-02" db="EMBL/GenBank/DDBJ databases">
        <title>Deep-cultivation of Planctomycetes and their phenomic and genomic characterization uncovers novel biology.</title>
        <authorList>
            <person name="Wiegand S."/>
            <person name="Jogler M."/>
            <person name="Boedeker C."/>
            <person name="Pinto D."/>
            <person name="Vollmers J."/>
            <person name="Rivas-Marin E."/>
            <person name="Kohn T."/>
            <person name="Peeters S.H."/>
            <person name="Heuer A."/>
            <person name="Rast P."/>
            <person name="Oberbeckmann S."/>
            <person name="Bunk B."/>
            <person name="Jeske O."/>
            <person name="Meyerdierks A."/>
            <person name="Storesund J.E."/>
            <person name="Kallscheuer N."/>
            <person name="Luecker S."/>
            <person name="Lage O.M."/>
            <person name="Pohl T."/>
            <person name="Merkel B.J."/>
            <person name="Hornburger P."/>
            <person name="Mueller R.-W."/>
            <person name="Bruemmer F."/>
            <person name="Labrenz M."/>
            <person name="Spormann A.M."/>
            <person name="Op Den Camp H."/>
            <person name="Overmann J."/>
            <person name="Amann R."/>
            <person name="Jetten M.S.M."/>
            <person name="Mascher T."/>
            <person name="Medema M.H."/>
            <person name="Devos D.P."/>
            <person name="Kaster A.-K."/>
            <person name="Ovreas L."/>
            <person name="Rohde M."/>
            <person name="Galperin M.Y."/>
            <person name="Jogler C."/>
        </authorList>
    </citation>
    <scope>NUCLEOTIDE SEQUENCE [LARGE SCALE GENOMIC DNA]</scope>
    <source>
        <strain evidence="1 2">CA85</strain>
    </source>
</reference>
<evidence type="ECO:0000313" key="2">
    <source>
        <dbReference type="Proteomes" id="UP000318053"/>
    </source>
</evidence>
<dbReference type="EMBL" id="SJPK01000023">
    <property type="protein sequence ID" value="TWT55664.1"/>
    <property type="molecule type" value="Genomic_DNA"/>
</dbReference>